<protein>
    <recommendedName>
        <fullName evidence="3 7">Beta-galactosidase</fullName>
        <ecNumber evidence="3 7">3.2.1.23</ecNumber>
    </recommendedName>
</protein>
<name>A0A507BXM4_9FUNG</name>
<dbReference type="InterPro" id="IPR017853">
    <property type="entry name" value="GH"/>
</dbReference>
<dbReference type="GO" id="GO:0004565">
    <property type="term" value="F:beta-galactosidase activity"/>
    <property type="evidence" value="ECO:0007669"/>
    <property type="project" value="UniProtKB-EC"/>
</dbReference>
<dbReference type="InterPro" id="IPR001944">
    <property type="entry name" value="Glycoside_Hdrlase_35"/>
</dbReference>
<keyword evidence="9" id="KW-0812">Transmembrane</keyword>
<dbReference type="GeneID" id="42006347"/>
<dbReference type="Pfam" id="PF21467">
    <property type="entry name" value="BetaGal_gal-bd"/>
    <property type="match status" value="1"/>
</dbReference>
<feature type="domain" description="Beta-galactosidase galactose-binding" evidence="11">
    <location>
        <begin position="724"/>
        <end position="832"/>
    </location>
</feature>
<comment type="caution">
    <text evidence="12">The sequence shown here is derived from an EMBL/GenBank/DDBJ whole genome shotgun (WGS) entry which is preliminary data.</text>
</comment>
<evidence type="ECO:0000256" key="1">
    <source>
        <dbReference type="ARBA" id="ARBA00001412"/>
    </source>
</evidence>
<proteinExistence type="inferred from homology"/>
<keyword evidence="4" id="KW-0732">Signal</keyword>
<dbReference type="GO" id="GO:0005975">
    <property type="term" value="P:carbohydrate metabolic process"/>
    <property type="evidence" value="ECO:0007669"/>
    <property type="project" value="InterPro"/>
</dbReference>
<dbReference type="PRINTS" id="PR00742">
    <property type="entry name" value="GLHYDRLASE35"/>
</dbReference>
<dbReference type="Gene3D" id="3.20.20.80">
    <property type="entry name" value="Glycosidases"/>
    <property type="match status" value="1"/>
</dbReference>
<evidence type="ECO:0000256" key="3">
    <source>
        <dbReference type="ARBA" id="ARBA00012756"/>
    </source>
</evidence>
<keyword evidence="9" id="KW-0472">Membrane</keyword>
<evidence type="ECO:0000256" key="8">
    <source>
        <dbReference type="RuleBase" id="RU003679"/>
    </source>
</evidence>
<keyword evidence="13" id="KW-1185">Reference proteome</keyword>
<dbReference type="AlphaFoldDB" id="A0A507BXM4"/>
<dbReference type="RefSeq" id="XP_031022993.1">
    <property type="nucleotide sequence ID" value="XM_031171050.1"/>
</dbReference>
<dbReference type="Proteomes" id="UP000319731">
    <property type="component" value="Unassembled WGS sequence"/>
</dbReference>
<comment type="similarity">
    <text evidence="2 8">Belongs to the glycosyl hydrolase 35 family.</text>
</comment>
<dbReference type="PROSITE" id="PS01182">
    <property type="entry name" value="GLYCOSYL_HYDROL_F35"/>
    <property type="match status" value="1"/>
</dbReference>
<dbReference type="FunFam" id="3.20.20.80:FF:000006">
    <property type="entry name" value="Beta-galactosidase"/>
    <property type="match status" value="1"/>
</dbReference>
<dbReference type="STRING" id="1806994.A0A507BXM4"/>
<dbReference type="Gene3D" id="2.60.120.260">
    <property type="entry name" value="Galactose-binding domain-like"/>
    <property type="match status" value="2"/>
</dbReference>
<evidence type="ECO:0000256" key="6">
    <source>
        <dbReference type="ARBA" id="ARBA00023295"/>
    </source>
</evidence>
<dbReference type="PANTHER" id="PTHR23421">
    <property type="entry name" value="BETA-GALACTOSIDASE RELATED"/>
    <property type="match status" value="1"/>
</dbReference>
<accession>A0A507BXM4</accession>
<feature type="transmembrane region" description="Helical" evidence="9">
    <location>
        <begin position="46"/>
        <end position="67"/>
    </location>
</feature>
<dbReference type="InterPro" id="IPR048913">
    <property type="entry name" value="BetaGal_gal-bd"/>
</dbReference>
<evidence type="ECO:0000256" key="5">
    <source>
        <dbReference type="ARBA" id="ARBA00022801"/>
    </source>
</evidence>
<dbReference type="EMBL" id="QEAO01000042">
    <property type="protein sequence ID" value="TPX31599.1"/>
    <property type="molecule type" value="Genomic_DNA"/>
</dbReference>
<dbReference type="InterPro" id="IPR008979">
    <property type="entry name" value="Galactose-bd-like_sf"/>
</dbReference>
<keyword evidence="6 7" id="KW-0326">Glycosidase</keyword>
<dbReference type="OrthoDB" id="1657402at2759"/>
<feature type="domain" description="Glycoside hydrolase 35 catalytic" evidence="10">
    <location>
        <begin position="104"/>
        <end position="407"/>
    </location>
</feature>
<evidence type="ECO:0000256" key="4">
    <source>
        <dbReference type="ARBA" id="ARBA00022729"/>
    </source>
</evidence>
<sequence length="864" mass="95913">MEEKKSPYWKYRTASYSPVANSPSEEVLLEFPRPKRKCCSFCTNRCCGICTLIAIGVLAILLIAWGGNPADIQLRYSLLFNKLAGPDMIIPPISSNVTFDSRAIIVAQQRRLLIAGSIHYPRSPPALWPYLLTKMRSAGVNVLDTYVFWDLHEPQEGVFVWDQGQANLLGYLAYAQQAGLMVNLRLGPYACAEYNIGGMPAWLARKPGIQFRTYNKPWMNAMETFTTQAMNAVRPYLAINGGPIILLQIENEYGAWLWKNFPYGHPYINWVARLAQNLEPQMPWLMCVQGDIRSVINTCNGFYCDSSIHSHRQIFPNQPDMFTELWIAWFQLWGEPHPTRPAQDVAFSAARFFAKGGTYVSYYMWHGGTNFARHSGGPLLLTAYDYDAPLNEYGFANEPKQSHLASLNRVLAQYESVIVNTDTPVASQVGDVELHLYGLATSTQLLFCSNLNTNAADTITYAGLNITMPPKSVSVVIMESGRVPRVVYNTATLPVVTSSVKWQQISSYNITVAPTNISYISEPVGKATVDSAAVYSANPINQFLITNDTTDYMWYVCSGVTISGCSSATSKRKRDNTTSTMDNMLWWERYDATTSSKIACQITFSFSDGGPLDLGYAYIDNQYLGMLPGNGTTSTFPVSQLNSSTTHTISILSVSDGIAHYNQHIEAITKGITGRVTVNGNDMTNCGWNMRPGLRGEQYQFPTNTTAPWTKPLTNSTVIPSLPLTWYKLTFPITSFYPQITPTLSTNLTTYVLDLASMKRGVAYVNGYNIGRYWSQLATNVTSYDTYPSCVPVGTAPVCDYTQTYSNQVCRVGCGYASQRYYHVPASWLYPGGGSTNQSVVNVVLLEEVGGDVSQVRIVGMQGN</sequence>
<dbReference type="EC" id="3.2.1.23" evidence="3 7"/>
<dbReference type="Pfam" id="PF01301">
    <property type="entry name" value="Glyco_hydro_35"/>
    <property type="match status" value="1"/>
</dbReference>
<dbReference type="SUPFAM" id="SSF51445">
    <property type="entry name" value="(Trans)glycosidases"/>
    <property type="match status" value="1"/>
</dbReference>
<evidence type="ECO:0000256" key="2">
    <source>
        <dbReference type="ARBA" id="ARBA00009809"/>
    </source>
</evidence>
<gene>
    <name evidence="12" type="ORF">SmJEL517_g05122</name>
</gene>
<reference evidence="12 13" key="1">
    <citation type="journal article" date="2019" name="Sci. Rep.">
        <title>Comparative genomics of chytrid fungi reveal insights into the obligate biotrophic and pathogenic lifestyle of Synchytrium endobioticum.</title>
        <authorList>
            <person name="van de Vossenberg B.T.L.H."/>
            <person name="Warris S."/>
            <person name="Nguyen H.D.T."/>
            <person name="van Gent-Pelzer M.P.E."/>
            <person name="Joly D.L."/>
            <person name="van de Geest H.C."/>
            <person name="Bonants P.J.M."/>
            <person name="Smith D.S."/>
            <person name="Levesque C.A."/>
            <person name="van der Lee T.A.J."/>
        </authorList>
    </citation>
    <scope>NUCLEOTIDE SEQUENCE [LARGE SCALE GENOMIC DNA]</scope>
    <source>
        <strain evidence="12 13">JEL517</strain>
    </source>
</reference>
<keyword evidence="9" id="KW-1133">Transmembrane helix</keyword>
<organism evidence="12 13">
    <name type="scientific">Synchytrium microbalum</name>
    <dbReference type="NCBI Taxonomy" id="1806994"/>
    <lineage>
        <taxon>Eukaryota</taxon>
        <taxon>Fungi</taxon>
        <taxon>Fungi incertae sedis</taxon>
        <taxon>Chytridiomycota</taxon>
        <taxon>Chytridiomycota incertae sedis</taxon>
        <taxon>Chytridiomycetes</taxon>
        <taxon>Synchytriales</taxon>
        <taxon>Synchytriaceae</taxon>
        <taxon>Synchytrium</taxon>
    </lineage>
</organism>
<dbReference type="SUPFAM" id="SSF49785">
    <property type="entry name" value="Galactose-binding domain-like"/>
    <property type="match status" value="1"/>
</dbReference>
<evidence type="ECO:0000313" key="12">
    <source>
        <dbReference type="EMBL" id="TPX31599.1"/>
    </source>
</evidence>
<evidence type="ECO:0000256" key="7">
    <source>
        <dbReference type="RuleBase" id="RU000675"/>
    </source>
</evidence>
<evidence type="ECO:0000313" key="13">
    <source>
        <dbReference type="Proteomes" id="UP000319731"/>
    </source>
</evidence>
<dbReference type="InterPro" id="IPR019801">
    <property type="entry name" value="Glyco_hydro_35_CS"/>
</dbReference>
<keyword evidence="5 7" id="KW-0378">Hydrolase</keyword>
<evidence type="ECO:0000259" key="11">
    <source>
        <dbReference type="Pfam" id="PF21467"/>
    </source>
</evidence>
<evidence type="ECO:0000259" key="10">
    <source>
        <dbReference type="Pfam" id="PF01301"/>
    </source>
</evidence>
<dbReference type="InterPro" id="IPR031330">
    <property type="entry name" value="Gly_Hdrlase_35_cat"/>
</dbReference>
<comment type="catalytic activity">
    <reaction evidence="1 7">
        <text>Hydrolysis of terminal non-reducing beta-D-galactose residues in beta-D-galactosides.</text>
        <dbReference type="EC" id="3.2.1.23"/>
    </reaction>
</comment>
<evidence type="ECO:0000256" key="9">
    <source>
        <dbReference type="SAM" id="Phobius"/>
    </source>
</evidence>